<dbReference type="GO" id="GO:0000271">
    <property type="term" value="P:polysaccharide biosynthetic process"/>
    <property type="evidence" value="ECO:0007669"/>
    <property type="project" value="TreeGrafter"/>
</dbReference>
<protein>
    <submittedName>
        <fullName evidence="5">Uncharacterized protein</fullName>
    </submittedName>
</protein>
<evidence type="ECO:0000259" key="3">
    <source>
        <dbReference type="Pfam" id="PF01757"/>
    </source>
</evidence>
<feature type="transmembrane region" description="Helical" evidence="2">
    <location>
        <begin position="189"/>
        <end position="209"/>
    </location>
</feature>
<feature type="transmembrane region" description="Helical" evidence="2">
    <location>
        <begin position="64"/>
        <end position="80"/>
    </location>
</feature>
<dbReference type="GO" id="GO:0016747">
    <property type="term" value="F:acyltransferase activity, transferring groups other than amino-acyl groups"/>
    <property type="evidence" value="ECO:0007669"/>
    <property type="project" value="InterPro"/>
</dbReference>
<dbReference type="Pfam" id="PF01757">
    <property type="entry name" value="Acyl_transf_3"/>
    <property type="match status" value="1"/>
</dbReference>
<feature type="transmembrane region" description="Helical" evidence="2">
    <location>
        <begin position="221"/>
        <end position="240"/>
    </location>
</feature>
<name>A0AA36DDM2_9BILA</name>
<gene>
    <name evidence="5" type="ORF">MSPICULIGERA_LOCUS22813</name>
</gene>
<dbReference type="PANTHER" id="PTHR23028">
    <property type="entry name" value="ACETYLTRANSFERASE"/>
    <property type="match status" value="1"/>
</dbReference>
<dbReference type="AlphaFoldDB" id="A0AA36DDM2"/>
<dbReference type="InterPro" id="IPR002656">
    <property type="entry name" value="Acyl_transf_3_dom"/>
</dbReference>
<feature type="domain" description="Acyltransferase 3" evidence="3">
    <location>
        <begin position="64"/>
        <end position="385"/>
    </location>
</feature>
<evidence type="ECO:0000313" key="5">
    <source>
        <dbReference type="EMBL" id="CAJ0584771.1"/>
    </source>
</evidence>
<feature type="transmembrane region" description="Helical" evidence="2">
    <location>
        <begin position="86"/>
        <end position="107"/>
    </location>
</feature>
<feature type="transmembrane region" description="Helical" evidence="2">
    <location>
        <begin position="277"/>
        <end position="297"/>
    </location>
</feature>
<keyword evidence="2" id="KW-0472">Membrane</keyword>
<feature type="compositionally biased region" description="Low complexity" evidence="1">
    <location>
        <begin position="28"/>
        <end position="49"/>
    </location>
</feature>
<feature type="transmembrane region" description="Helical" evidence="2">
    <location>
        <begin position="362"/>
        <end position="388"/>
    </location>
</feature>
<feature type="transmembrane region" description="Helical" evidence="2">
    <location>
        <begin position="128"/>
        <end position="149"/>
    </location>
</feature>
<dbReference type="EMBL" id="CATQJA010002700">
    <property type="protein sequence ID" value="CAJ0584771.1"/>
    <property type="molecule type" value="Genomic_DNA"/>
</dbReference>
<evidence type="ECO:0000256" key="2">
    <source>
        <dbReference type="SAM" id="Phobius"/>
    </source>
</evidence>
<feature type="domain" description="SGNH" evidence="4">
    <location>
        <begin position="475"/>
        <end position="690"/>
    </location>
</feature>
<reference evidence="5" key="1">
    <citation type="submission" date="2023-06" db="EMBL/GenBank/DDBJ databases">
        <authorList>
            <person name="Delattre M."/>
        </authorList>
    </citation>
    <scope>NUCLEOTIDE SEQUENCE</scope>
    <source>
        <strain evidence="5">AF72</strain>
    </source>
</reference>
<dbReference type="PANTHER" id="PTHR23028:SF53">
    <property type="entry name" value="ACYL_TRANSF_3 DOMAIN-CONTAINING PROTEIN"/>
    <property type="match status" value="1"/>
</dbReference>
<evidence type="ECO:0000256" key="1">
    <source>
        <dbReference type="SAM" id="MobiDB-lite"/>
    </source>
</evidence>
<dbReference type="Proteomes" id="UP001177023">
    <property type="component" value="Unassembled WGS sequence"/>
</dbReference>
<keyword evidence="2" id="KW-0812">Transmembrane</keyword>
<evidence type="ECO:0000259" key="4">
    <source>
        <dbReference type="Pfam" id="PF19040"/>
    </source>
</evidence>
<organism evidence="5 6">
    <name type="scientific">Mesorhabditis spiculigera</name>
    <dbReference type="NCBI Taxonomy" id="96644"/>
    <lineage>
        <taxon>Eukaryota</taxon>
        <taxon>Metazoa</taxon>
        <taxon>Ecdysozoa</taxon>
        <taxon>Nematoda</taxon>
        <taxon>Chromadorea</taxon>
        <taxon>Rhabditida</taxon>
        <taxon>Rhabditina</taxon>
        <taxon>Rhabditomorpha</taxon>
        <taxon>Rhabditoidea</taxon>
        <taxon>Rhabditidae</taxon>
        <taxon>Mesorhabditinae</taxon>
        <taxon>Mesorhabditis</taxon>
    </lineage>
</organism>
<dbReference type="Pfam" id="PF13896">
    <property type="entry name" value="Glyco_transf_49"/>
    <property type="match status" value="1"/>
</dbReference>
<keyword evidence="2" id="KW-1133">Transmembrane helix</keyword>
<feature type="transmembrane region" description="Helical" evidence="2">
    <location>
        <begin position="692"/>
        <end position="715"/>
    </location>
</feature>
<dbReference type="GO" id="GO:0016020">
    <property type="term" value="C:membrane"/>
    <property type="evidence" value="ECO:0007669"/>
    <property type="project" value="TreeGrafter"/>
</dbReference>
<feature type="transmembrane region" description="Helical" evidence="2">
    <location>
        <begin position="335"/>
        <end position="356"/>
    </location>
</feature>
<comment type="caution">
    <text evidence="5">The sequence shown here is derived from an EMBL/GenBank/DDBJ whole genome shotgun (WGS) entry which is preliminary data.</text>
</comment>
<feature type="transmembrane region" description="Helical" evidence="2">
    <location>
        <begin position="309"/>
        <end position="328"/>
    </location>
</feature>
<evidence type="ECO:0000313" key="6">
    <source>
        <dbReference type="Proteomes" id="UP001177023"/>
    </source>
</evidence>
<feature type="region of interest" description="Disordered" evidence="1">
    <location>
        <begin position="1"/>
        <end position="55"/>
    </location>
</feature>
<sequence length="1009" mass="115449">MQTKTSSSRFVRIFQLRSPSKTEKDAEAASSTTEKPSSTSSVPSSTIPEKSSPTTKRRFRHDVAVLRALAIIAVLGYHFAPKYFPLGFYGVDLFFVISGYLIMGILASDRSPYYMKIYNFYYKRLRRICPLYYFVLLAIGFSSIFIYSAGWLTRFLGHFRQALMMYLNVDLLFSDGDYFAEATEAMPFLHAWSLAVEMQFYLVAPAIYFMASVRCSKLGPLGLYALAVLLFSSLIFDYLVNAAYSFYFPFSRLWQFAAGMLACALSKGDGEDSKASTKIELIPVFTVPFLCTLFLPWGQLIVFAKEAKIVVTLAAAAFLGTASYGSTIDWSRARLGYIAAISYSLYLIHYPVLRYAEYLQPYFFPGTSVLLVALPLSLLLSIIIHEFFEKPQLRAAPIDTAKNILLPLIVGLLFAQFWPNAAHPFQPEDSNTNIRNIETKYKLEGGHYVDDGFLDGHSVSPPPFGHYEWLNNTGNLSVVVVGNSWASQQAHIVRELLPENVTSSMDAFTFPSRGVIWHYLKGGTEIFWRFMEKKRPKIVFIVQRYVDVLGDLDAYRPGNDTLLEKYMESIDRLSKFADHIFILGHQPFDCSDATHDFLNRFVDHLNFGKNVDIFNEPYDKTQFDAVSVRQRLRAVLKRCQKCHLIDPAIPFIDETAHLIRTFDPATRLAYRDNGCHLTHTGIDLITSVYRRVMSALLVMAALMIVHTMLVLIAVTDPGVRYAARRRFARLVQRDTANSWDGVVSTAVFVESMDALNFDIITGRLRYFQRQLDRPNDTYWQFFFRLDESGTCPSFSLSENATVISTNPLLEAGNPEKYPINVARNLARKFGPPHRYLLFADMDQEYSLGAEEKLRAYATSRKIEENDELLVIRRFEHKTGTKAPRATRDLRSRLNKTVFYFHEKYFTLGHRIPNLTEWSQRGEDSMAVQAIRRPNKFWEPMFVAAADIPYHDEALVYQQKNHLTLRWDLCAMGYKFLVVDAVFNTHEGIKDLQDVGPYRFRSVVSFTRYL</sequence>
<dbReference type="InterPro" id="IPR050879">
    <property type="entry name" value="Acyltransferase_3"/>
</dbReference>
<feature type="non-terminal residue" evidence="5">
    <location>
        <position position="1"/>
    </location>
</feature>
<accession>A0AA36DDM2</accession>
<dbReference type="InterPro" id="IPR043968">
    <property type="entry name" value="SGNH"/>
</dbReference>
<keyword evidence="6" id="KW-1185">Reference proteome</keyword>
<proteinExistence type="predicted"/>
<dbReference type="Pfam" id="PF19040">
    <property type="entry name" value="SGNH"/>
    <property type="match status" value="1"/>
</dbReference>